<proteinExistence type="predicted"/>
<dbReference type="RefSeq" id="XP_031051869.1">
    <property type="nucleotide sequence ID" value="XM_031218417.1"/>
</dbReference>
<dbReference type="GeneID" id="42042112"/>
<reference evidence="1" key="2">
    <citation type="submission" date="2014-03" db="EMBL/GenBank/DDBJ databases">
        <title>The Genome Annotation of Fusarium oxysporum II5.</title>
        <authorList>
            <consortium name="The Broad Institute Genomics Platform"/>
            <person name="Ma L.-J."/>
            <person name="Corby-Kistler H."/>
            <person name="Broz K."/>
            <person name="Gale L.R."/>
            <person name="Jonkers W."/>
            <person name="O'Donnell K."/>
            <person name="Ploetz R."/>
            <person name="Steinberg C."/>
            <person name="Schwartz D.C."/>
            <person name="VanEtten H."/>
            <person name="Zhou S."/>
            <person name="Young S.K."/>
            <person name="Zeng Q."/>
            <person name="Gargeya S."/>
            <person name="Fitzgerald M."/>
            <person name="Abouelleil A."/>
            <person name="Alvarado L."/>
            <person name="Chapman S.B."/>
            <person name="Gainer-Dewar J."/>
            <person name="Goldberg J."/>
            <person name="Griggs A."/>
            <person name="Gujja S."/>
            <person name="Hansen M."/>
            <person name="Howarth C."/>
            <person name="Imamovic A."/>
            <person name="Ireland A."/>
            <person name="Larimer J."/>
            <person name="McCowan C."/>
            <person name="Murphy C."/>
            <person name="Pearson M."/>
            <person name="Poon T.W."/>
            <person name="Priest M."/>
            <person name="Roberts A."/>
            <person name="Saif S."/>
            <person name="Shea T."/>
            <person name="Sykes S."/>
            <person name="Wortman J."/>
            <person name="Nusbaum C."/>
            <person name="Birren B."/>
        </authorList>
    </citation>
    <scope>NUCLEOTIDE SEQUENCE</scope>
    <source>
        <strain evidence="1">54006</strain>
    </source>
</reference>
<dbReference type="HOGENOM" id="CLU_2722316_0_0_1"/>
<dbReference type="Proteomes" id="UP000030685">
    <property type="component" value="Unassembled WGS sequence"/>
</dbReference>
<dbReference type="EMBL" id="KK036382">
    <property type="protein sequence ID" value="EXL89779.1"/>
    <property type="molecule type" value="Genomic_DNA"/>
</dbReference>
<evidence type="ECO:0000313" key="1">
    <source>
        <dbReference type="EMBL" id="EXL89779.1"/>
    </source>
</evidence>
<reference evidence="1" key="1">
    <citation type="submission" date="2011-11" db="EMBL/GenBank/DDBJ databases">
        <title>The Genome Sequence of Fusarium oxysporum II5.</title>
        <authorList>
            <consortium name="The Broad Institute Genome Sequencing Platform"/>
            <person name="Ma L.-J."/>
            <person name="Gale L.R."/>
            <person name="Schwartz D.C."/>
            <person name="Zhou S."/>
            <person name="Corby-Kistler H."/>
            <person name="Young S.K."/>
            <person name="Zeng Q."/>
            <person name="Gargeya S."/>
            <person name="Fitzgerald M."/>
            <person name="Haas B."/>
            <person name="Abouelleil A."/>
            <person name="Alvarado L."/>
            <person name="Arachchi H.M."/>
            <person name="Berlin A."/>
            <person name="Brown A."/>
            <person name="Chapman S.B."/>
            <person name="Chen Z."/>
            <person name="Dunbar C."/>
            <person name="Freedman E."/>
            <person name="Gearin G."/>
            <person name="Goldberg J."/>
            <person name="Griggs A."/>
            <person name="Gujja S."/>
            <person name="Heiman D."/>
            <person name="Howarth C."/>
            <person name="Larson L."/>
            <person name="Lui A."/>
            <person name="MacDonald P.J.P."/>
            <person name="Montmayeur A."/>
            <person name="Murphy C."/>
            <person name="Neiman D."/>
            <person name="Pearson M."/>
            <person name="Priest M."/>
            <person name="Roberts A."/>
            <person name="Saif S."/>
            <person name="Shea T."/>
            <person name="Shenoy N."/>
            <person name="Sisk P."/>
            <person name="Stolte C."/>
            <person name="Sykes S."/>
            <person name="Wortman J."/>
            <person name="Nusbaum C."/>
            <person name="Birren B."/>
        </authorList>
    </citation>
    <scope>NUCLEOTIDE SEQUENCE [LARGE SCALE GENOMIC DNA]</scope>
    <source>
        <strain evidence="1">54006</strain>
    </source>
</reference>
<sequence length="72" mass="7986">MSLRSDSSRSFPSMPHDSCAAVETSVAYYNPFFSSCVSSSRRNSSMQASSGVSTLISFQESWWLLPGLWKQP</sequence>
<dbReference type="VEuPathDB" id="FungiDB:FOIG_16937"/>
<dbReference type="AlphaFoldDB" id="X0JY55"/>
<organism evidence="1">
    <name type="scientific">Fusarium odoratissimum (strain NRRL 54006)</name>
    <dbReference type="NCBI Taxonomy" id="1089451"/>
    <lineage>
        <taxon>Eukaryota</taxon>
        <taxon>Fungi</taxon>
        <taxon>Dikarya</taxon>
        <taxon>Ascomycota</taxon>
        <taxon>Pezizomycotina</taxon>
        <taxon>Sordariomycetes</taxon>
        <taxon>Hypocreomycetidae</taxon>
        <taxon>Hypocreales</taxon>
        <taxon>Nectriaceae</taxon>
        <taxon>Fusarium</taxon>
        <taxon>Fusarium oxysporum species complex</taxon>
        <taxon>Fusarium oxysporum f. sp. cubense (strain race 4)</taxon>
    </lineage>
</organism>
<gene>
    <name evidence="1" type="ORF">FOIG_16937</name>
</gene>
<name>X0JY55_FUSO5</name>
<protein>
    <submittedName>
        <fullName evidence="1">Uncharacterized protein</fullName>
    </submittedName>
</protein>
<accession>X0JY55</accession>